<feature type="signal peptide" evidence="1">
    <location>
        <begin position="1"/>
        <end position="24"/>
    </location>
</feature>
<evidence type="ECO:0000313" key="3">
    <source>
        <dbReference type="Proteomes" id="UP000030136"/>
    </source>
</evidence>
<evidence type="ECO:0000313" key="2">
    <source>
        <dbReference type="EMBL" id="KGN93718.1"/>
    </source>
</evidence>
<keyword evidence="1" id="KW-0732">Signal</keyword>
<evidence type="ECO:0000256" key="1">
    <source>
        <dbReference type="SAM" id="SignalP"/>
    </source>
</evidence>
<dbReference type="RefSeq" id="WP_036890268.1">
    <property type="nucleotide sequence ID" value="NZ_JQJC01000024.1"/>
</dbReference>
<organism evidence="2 3">
    <name type="scientific">Porphyromonas crevioricanis</name>
    <dbReference type="NCBI Taxonomy" id="393921"/>
    <lineage>
        <taxon>Bacteria</taxon>
        <taxon>Pseudomonadati</taxon>
        <taxon>Bacteroidota</taxon>
        <taxon>Bacteroidia</taxon>
        <taxon>Bacteroidales</taxon>
        <taxon>Porphyromonadaceae</taxon>
        <taxon>Porphyromonas</taxon>
    </lineage>
</organism>
<feature type="chain" id="PRO_5044230405" description="Por secretion system C-terminal sorting domain" evidence="1">
    <location>
        <begin position="25"/>
        <end position="340"/>
    </location>
</feature>
<evidence type="ECO:0008006" key="4">
    <source>
        <dbReference type="Google" id="ProtNLM"/>
    </source>
</evidence>
<gene>
    <name evidence="2" type="ORF">HQ38_08785</name>
</gene>
<proteinExistence type="predicted"/>
<accession>A0AB34PEB3</accession>
<name>A0AB34PEB3_9PORP</name>
<comment type="caution">
    <text evidence="2">The sequence shown here is derived from an EMBL/GenBank/DDBJ whole genome shotgun (WGS) entry which is preliminary data.</text>
</comment>
<sequence length="340" mass="39008">MKRNLFFVLLLSLFAFGFGLSLQAQTEEATQDCFPVGAKWYYQTEEVTPFSYMPDRDKNKDEWKIGFFLYEVIKEENLGTEIKKTITRTRYNHLKEIDSVSTFYLYLCPNGDLWGEDEGAARNLFHSPSKKIGDKWPVTVCYRPMHSPSADEFKAASSTVTLSDIYENSDGCITYYYTLRSVTPEGYPSFPYLYIYRDGDPLSPSDRIYPLGGFFVNFYDADRPMREDEEIGARAYVAPDGTVYESTWWKKHPMRGIGIDGVYYRPLALPVVQNPEGWYRYDRLSGVAVSEVSGQLYLYGMDGRLVRMGRGQVSTLGLPTGIYVLKSMDNPHCYAKILVE</sequence>
<protein>
    <recommendedName>
        <fullName evidence="4">Por secretion system C-terminal sorting domain</fullName>
    </recommendedName>
</protein>
<dbReference type="AlphaFoldDB" id="A0AB34PEB3"/>
<dbReference type="Proteomes" id="UP000030136">
    <property type="component" value="Unassembled WGS sequence"/>
</dbReference>
<dbReference type="EMBL" id="JQJC01000024">
    <property type="protein sequence ID" value="KGN93718.1"/>
    <property type="molecule type" value="Genomic_DNA"/>
</dbReference>
<reference evidence="2 3" key="1">
    <citation type="submission" date="2014-08" db="EMBL/GenBank/DDBJ databases">
        <title>Porphyromonas crevioricanis strain:COT-253_OH1447 Genome sequencing.</title>
        <authorList>
            <person name="Wallis C."/>
            <person name="Deusch O."/>
            <person name="O'Flynn C."/>
            <person name="Davis I."/>
            <person name="Jospin G."/>
            <person name="Darling A.E."/>
            <person name="Coil D.A."/>
            <person name="Alexiev A."/>
            <person name="Horsfall A."/>
            <person name="Kirkwood N."/>
            <person name="Harris S."/>
            <person name="Eisen J.A."/>
        </authorList>
    </citation>
    <scope>NUCLEOTIDE SEQUENCE [LARGE SCALE GENOMIC DNA]</scope>
    <source>
        <strain evidence="3">COT-253 OH1447</strain>
    </source>
</reference>